<dbReference type="Proteomes" id="UP000070260">
    <property type="component" value="Plasmid pJFP838A"/>
</dbReference>
<keyword evidence="1" id="KW-1133">Transmembrane helix</keyword>
<sequence>MSIQEFILSLKNNLFYLNSILFLATCAIILIQFPEFVQRTKIVYLCFYIALLPVLIYFLIRMIINTISKLFDAIMKKKIKFLIRKSIKHRAINLSYYKKNPLSELYKDCKCKEDFEFTYYKLAIADYLSYDINSKDKLDLDKNFRIRVLSQPMCIDEFRKVISFFLKRFKAIHYSDIPNKKLAKEKCLNSLIQNCNKIAKDRMKIKTFK</sequence>
<proteinExistence type="predicted"/>
<evidence type="ECO:0000313" key="3">
    <source>
        <dbReference type="Proteomes" id="UP000070260"/>
    </source>
</evidence>
<dbReference type="EMBL" id="CP013615">
    <property type="protein sequence ID" value="AMN31175.1"/>
    <property type="molecule type" value="Genomic_DNA"/>
</dbReference>
<feature type="transmembrane region" description="Helical" evidence="1">
    <location>
        <begin position="12"/>
        <end position="30"/>
    </location>
</feature>
<feature type="transmembrane region" description="Helical" evidence="1">
    <location>
        <begin position="42"/>
        <end position="60"/>
    </location>
</feature>
<organism evidence="2 3">
    <name type="scientific">Clostridium perfringens</name>
    <dbReference type="NCBI Taxonomy" id="1502"/>
    <lineage>
        <taxon>Bacteria</taxon>
        <taxon>Bacillati</taxon>
        <taxon>Bacillota</taxon>
        <taxon>Clostridia</taxon>
        <taxon>Eubacteriales</taxon>
        <taxon>Clostridiaceae</taxon>
        <taxon>Clostridium</taxon>
    </lineage>
</organism>
<keyword evidence="2" id="KW-0614">Plasmid</keyword>
<keyword evidence="1" id="KW-0472">Membrane</keyword>
<protein>
    <submittedName>
        <fullName evidence="2">Uncharacterized protein</fullName>
    </submittedName>
</protein>
<accession>A0A140GRL6</accession>
<evidence type="ECO:0000313" key="2">
    <source>
        <dbReference type="EMBL" id="AMN31175.1"/>
    </source>
</evidence>
<geneLocation type="plasmid" evidence="2 3">
    <name>pJFP838A</name>
</geneLocation>
<dbReference type="PATRIC" id="fig|1502.177.peg.3467"/>
<gene>
    <name evidence="2" type="ORF">JFP838_pA0259</name>
</gene>
<name>A0A140GRL6_CLOPF</name>
<evidence type="ECO:0000256" key="1">
    <source>
        <dbReference type="SAM" id="Phobius"/>
    </source>
</evidence>
<reference evidence="2 3" key="1">
    <citation type="journal article" date="2016" name="PLoS ONE">
        <title>Plasmid Characterization and Chromosome Analysis of Two netF+ Clostridium perfringens Isolates Associated with Foal and Canine Necrotizing Enteritis.</title>
        <authorList>
            <person name="Mehdizadeh Gohari I."/>
            <person name="Kropinski A.M."/>
            <person name="Weese S.J."/>
            <person name="Parreira V.R."/>
            <person name="Whitehead A.E."/>
            <person name="Boerlin P."/>
            <person name="Prescott J.F."/>
        </authorList>
    </citation>
    <scope>NUCLEOTIDE SEQUENCE [LARGE SCALE GENOMIC DNA]</scope>
    <source>
        <strain evidence="2 3">JP838</strain>
        <plasmid evidence="3">Plasmid pJFP838A</plasmid>
    </source>
</reference>
<keyword evidence="1" id="KW-0812">Transmembrane</keyword>
<dbReference type="AlphaFoldDB" id="A0A140GRL6"/>